<reference evidence="2" key="1">
    <citation type="submission" date="2023-10" db="EMBL/GenBank/DDBJ databases">
        <authorList>
            <person name="Chen Y."/>
            <person name="Shah S."/>
            <person name="Dougan E. K."/>
            <person name="Thang M."/>
            <person name="Chan C."/>
        </authorList>
    </citation>
    <scope>NUCLEOTIDE SEQUENCE [LARGE SCALE GENOMIC DNA]</scope>
</reference>
<dbReference type="EMBL" id="CAUYUJ010014904">
    <property type="protein sequence ID" value="CAK0847496.1"/>
    <property type="molecule type" value="Genomic_DNA"/>
</dbReference>
<feature type="compositionally biased region" description="Basic residues" evidence="1">
    <location>
        <begin position="205"/>
        <end position="215"/>
    </location>
</feature>
<proteinExistence type="predicted"/>
<accession>A0ABN9TN69</accession>
<feature type="compositionally biased region" description="Basic and acidic residues" evidence="1">
    <location>
        <begin position="274"/>
        <end position="283"/>
    </location>
</feature>
<sequence>MNFGVRFSYDFGMCMGRCFGGNMCTGADDCRVHYETFGFNPGCNNFWDMYPFPDFKTPAPGGIWYSLPLSGRCEEGSPRARGTARGASRTPAGCPWRTTSRRPDQGATTAAHPTGARRSGTASSTRDGATSDRVRSILDALEQKYPDWPRELGQGPCDFNRRRSGMPTATTSGRGQTRGPRQHPRLPVVRTRGRAARRTPWPPRTARRSPRRSTRPTRATPWLPRARRSPRSARTPEDHGSNQDDRSPKDDYSPEVTTGHATPTQEPRPALRAGRGDRRHLPPDKLPVIEEADGDGKYDCKDGLASWEDEWVLAKALWCCKHENLGCLDEFVLRKLTGSQRVQS</sequence>
<feature type="compositionally biased region" description="Low complexity" evidence="1">
    <location>
        <begin position="79"/>
        <end position="93"/>
    </location>
</feature>
<feature type="region of interest" description="Disordered" evidence="1">
    <location>
        <begin position="145"/>
        <end position="290"/>
    </location>
</feature>
<feature type="region of interest" description="Disordered" evidence="1">
    <location>
        <begin position="75"/>
        <end position="132"/>
    </location>
</feature>
<evidence type="ECO:0000256" key="1">
    <source>
        <dbReference type="SAM" id="MobiDB-lite"/>
    </source>
</evidence>
<gene>
    <name evidence="2" type="ORF">PCOR1329_LOCUS40684</name>
</gene>
<comment type="caution">
    <text evidence="2">The sequence shown here is derived from an EMBL/GenBank/DDBJ whole genome shotgun (WGS) entry which is preliminary data.</text>
</comment>
<feature type="compositionally biased region" description="Polar residues" evidence="1">
    <location>
        <begin position="255"/>
        <end position="265"/>
    </location>
</feature>
<organism evidence="2 3">
    <name type="scientific">Prorocentrum cordatum</name>
    <dbReference type="NCBI Taxonomy" id="2364126"/>
    <lineage>
        <taxon>Eukaryota</taxon>
        <taxon>Sar</taxon>
        <taxon>Alveolata</taxon>
        <taxon>Dinophyceae</taxon>
        <taxon>Prorocentrales</taxon>
        <taxon>Prorocentraceae</taxon>
        <taxon>Prorocentrum</taxon>
    </lineage>
</organism>
<evidence type="ECO:0000313" key="3">
    <source>
        <dbReference type="Proteomes" id="UP001189429"/>
    </source>
</evidence>
<protein>
    <submittedName>
        <fullName evidence="2">Uncharacterized protein</fullName>
    </submittedName>
</protein>
<name>A0ABN9TN69_9DINO</name>
<dbReference type="Proteomes" id="UP001189429">
    <property type="component" value="Unassembled WGS sequence"/>
</dbReference>
<feature type="compositionally biased region" description="Basic and acidic residues" evidence="1">
    <location>
        <begin position="234"/>
        <end position="252"/>
    </location>
</feature>
<keyword evidence="3" id="KW-1185">Reference proteome</keyword>
<evidence type="ECO:0000313" key="2">
    <source>
        <dbReference type="EMBL" id="CAK0847496.1"/>
    </source>
</evidence>